<sequence>MCLNEGNDMQPILVILAMLAAAALLLGLLWMSYKLLRTSMEQENKQRQKPEYRLHPKLQQQQKDDAKED</sequence>
<dbReference type="EMBL" id="RAXV01000001">
    <property type="protein sequence ID" value="RKG34633.1"/>
    <property type="molecule type" value="Genomic_DNA"/>
</dbReference>
<evidence type="ECO:0000313" key="3">
    <source>
        <dbReference type="EMBL" id="RKG34633.1"/>
    </source>
</evidence>
<protein>
    <submittedName>
        <fullName evidence="3">Uncharacterized protein</fullName>
    </submittedName>
</protein>
<keyword evidence="2" id="KW-0812">Transmembrane</keyword>
<proteinExistence type="predicted"/>
<comment type="caution">
    <text evidence="3">The sequence shown here is derived from an EMBL/GenBank/DDBJ whole genome shotgun (WGS) entry which is preliminary data.</text>
</comment>
<gene>
    <name evidence="3" type="ORF">D7V32_00770</name>
</gene>
<dbReference type="Proteomes" id="UP000282388">
    <property type="component" value="Unassembled WGS sequence"/>
</dbReference>
<feature type="transmembrane region" description="Helical" evidence="2">
    <location>
        <begin position="12"/>
        <end position="31"/>
    </location>
</feature>
<evidence type="ECO:0000256" key="2">
    <source>
        <dbReference type="SAM" id="Phobius"/>
    </source>
</evidence>
<evidence type="ECO:0000313" key="4">
    <source>
        <dbReference type="Proteomes" id="UP000282388"/>
    </source>
</evidence>
<accession>A0A3A8F1R3</accession>
<name>A0A3A8F1R3_9GAMM</name>
<keyword evidence="4" id="KW-1185">Reference proteome</keyword>
<feature type="region of interest" description="Disordered" evidence="1">
    <location>
        <begin position="41"/>
        <end position="69"/>
    </location>
</feature>
<feature type="compositionally biased region" description="Basic and acidic residues" evidence="1">
    <location>
        <begin position="41"/>
        <end position="54"/>
    </location>
</feature>
<keyword evidence="2" id="KW-0472">Membrane</keyword>
<organism evidence="3 4">
    <name type="scientific">Acinetobacter tianfuensis</name>
    <dbReference type="NCBI Taxonomy" id="2419603"/>
    <lineage>
        <taxon>Bacteria</taxon>
        <taxon>Pseudomonadati</taxon>
        <taxon>Pseudomonadota</taxon>
        <taxon>Gammaproteobacteria</taxon>
        <taxon>Moraxellales</taxon>
        <taxon>Moraxellaceae</taxon>
        <taxon>Acinetobacter</taxon>
    </lineage>
</organism>
<evidence type="ECO:0000256" key="1">
    <source>
        <dbReference type="SAM" id="MobiDB-lite"/>
    </source>
</evidence>
<dbReference type="AlphaFoldDB" id="A0A3A8F1R3"/>
<reference evidence="3 4" key="1">
    <citation type="submission" date="2018-09" db="EMBL/GenBank/DDBJ databases">
        <title>The draft genome of Acinetobacter spp. strains.</title>
        <authorList>
            <person name="Qin J."/>
            <person name="Feng Y."/>
            <person name="Zong Z."/>
        </authorList>
    </citation>
    <scope>NUCLEOTIDE SEQUENCE [LARGE SCALE GENOMIC DNA]</scope>
    <source>
        <strain evidence="3 4">WCHAc060012</strain>
    </source>
</reference>
<keyword evidence="2" id="KW-1133">Transmembrane helix</keyword>